<dbReference type="PANTHER" id="PTHR43867">
    <property type="entry name" value="CELLULOSE SYNTHASE CATALYTIC SUBUNIT A [UDP-FORMING]"/>
    <property type="match status" value="1"/>
</dbReference>
<dbReference type="EMBL" id="JBEGDP010000011">
    <property type="protein sequence ID" value="MEQ7847915.1"/>
    <property type="molecule type" value="Genomic_DNA"/>
</dbReference>
<dbReference type="SUPFAM" id="SSF53448">
    <property type="entry name" value="Nucleotide-diphospho-sugar transferases"/>
    <property type="match status" value="1"/>
</dbReference>
<feature type="transmembrane region" description="Helical" evidence="8">
    <location>
        <begin position="230"/>
        <end position="248"/>
    </location>
</feature>
<evidence type="ECO:0000256" key="3">
    <source>
        <dbReference type="ARBA" id="ARBA00022679"/>
    </source>
</evidence>
<dbReference type="InterPro" id="IPR050321">
    <property type="entry name" value="Glycosyltr_2/OpgH_subfam"/>
</dbReference>
<evidence type="ECO:0000256" key="2">
    <source>
        <dbReference type="ARBA" id="ARBA00022676"/>
    </source>
</evidence>
<gene>
    <name evidence="9" type="ORF">V6R90_11560</name>
</gene>
<organism evidence="9 10">
    <name type="scientific">Nocardioides kribbensis</name>
    <dbReference type="NCBI Taxonomy" id="305517"/>
    <lineage>
        <taxon>Bacteria</taxon>
        <taxon>Bacillati</taxon>
        <taxon>Actinomycetota</taxon>
        <taxon>Actinomycetes</taxon>
        <taxon>Propionibacteriales</taxon>
        <taxon>Nocardioidaceae</taxon>
        <taxon>Nocardioides</taxon>
    </lineage>
</organism>
<keyword evidence="5 8" id="KW-1133">Transmembrane helix</keyword>
<dbReference type="Gene3D" id="3.90.550.10">
    <property type="entry name" value="Spore Coat Polysaccharide Biosynthesis Protein SpsA, Chain A"/>
    <property type="match status" value="1"/>
</dbReference>
<evidence type="ECO:0000313" key="9">
    <source>
        <dbReference type="EMBL" id="MEQ7847915.1"/>
    </source>
</evidence>
<accession>A0ABV1NZH2</accession>
<name>A0ABV1NZH2_9ACTN</name>
<evidence type="ECO:0000256" key="1">
    <source>
        <dbReference type="ARBA" id="ARBA00004141"/>
    </source>
</evidence>
<feature type="region of interest" description="Disordered" evidence="7">
    <location>
        <begin position="1"/>
        <end position="25"/>
    </location>
</feature>
<feature type="compositionally biased region" description="Basic and acidic residues" evidence="7">
    <location>
        <begin position="645"/>
        <end position="656"/>
    </location>
</feature>
<dbReference type="PANTHER" id="PTHR43867:SF2">
    <property type="entry name" value="CELLULOSE SYNTHASE CATALYTIC SUBUNIT A [UDP-FORMING]"/>
    <property type="match status" value="1"/>
</dbReference>
<keyword evidence="4 8" id="KW-0812">Transmembrane</keyword>
<evidence type="ECO:0000256" key="8">
    <source>
        <dbReference type="SAM" id="Phobius"/>
    </source>
</evidence>
<keyword evidence="6 8" id="KW-0472">Membrane</keyword>
<dbReference type="Proteomes" id="UP001482520">
    <property type="component" value="Unassembled WGS sequence"/>
</dbReference>
<protein>
    <submittedName>
        <fullName evidence="9">Glycosyltransferase family 2 protein</fullName>
    </submittedName>
</protein>
<dbReference type="RefSeq" id="WP_349804767.1">
    <property type="nucleotide sequence ID" value="NZ_JBEGDP010000011.1"/>
</dbReference>
<feature type="transmembrane region" description="Helical" evidence="8">
    <location>
        <begin position="202"/>
        <end position="224"/>
    </location>
</feature>
<comment type="subcellular location">
    <subcellularLocation>
        <location evidence="1">Membrane</location>
        <topology evidence="1">Multi-pass membrane protein</topology>
    </subcellularLocation>
</comment>
<evidence type="ECO:0000256" key="4">
    <source>
        <dbReference type="ARBA" id="ARBA00022692"/>
    </source>
</evidence>
<evidence type="ECO:0000256" key="5">
    <source>
        <dbReference type="ARBA" id="ARBA00022989"/>
    </source>
</evidence>
<comment type="caution">
    <text evidence="9">The sequence shown here is derived from an EMBL/GenBank/DDBJ whole genome shotgun (WGS) entry which is preliminary data.</text>
</comment>
<dbReference type="CDD" id="cd06423">
    <property type="entry name" value="CESA_like"/>
    <property type="match status" value="1"/>
</dbReference>
<reference evidence="9 10" key="1">
    <citation type="submission" date="2024-02" db="EMBL/GenBank/DDBJ databases">
        <title>Full genome sequence of Nocardioides kribbensis.</title>
        <authorList>
            <person name="Poletto B.L."/>
            <person name="Silva G."/>
            <person name="Galante D."/>
            <person name="Campos K.R."/>
            <person name="Santos M.B.N."/>
            <person name="Sacchi C.T."/>
        </authorList>
    </citation>
    <scope>NUCLEOTIDE SEQUENCE [LARGE SCALE GENOMIC DNA]</scope>
    <source>
        <strain evidence="9 10">O4R</strain>
    </source>
</reference>
<sequence>MSLLERHFNDPHTDHTGAPAGQTGRVVSADEVLDLTVRSRVSLPGPRPREIVAVLDPVRADPEDATSSVRTEEEVLAAAAERLTRHLQPGELVAPTDDGQLRLRLRHEDKAARPERLQAMAYHAVEALESVDHREGDRPAVLDLGVGWAPVSRKQDAHQAEEYAASAAAESVLQRDLQPRQLGRHLRVRRPHIDWWSAGNQVAMATVGAVFLPFLALVGLYSFGLDVSSALYWVLVGSLGVTALTLWAESSYALDPPRLPARPSAPAPRASAVIAAYLPNEADTIVETLETFLAQEYSGGLQVVLAYNTPFALPVEDDLRAMAEAHPDLTLLKVEDSTSKAQNVNAALRVAEGELIGIFDADHHPMPGAFERAWHWIGADEDPADVVQGHCVIRNGSESALAKLVAVEFEQIYAVSHPGRARLHGFGIFGGSNGYWRASALERIRLRGSFLTEDIEASMRVLEAGGRIVNDPGLISRELAPETPRALWKQRMRWAQGWFQVSLRHLGPILRSRSLSLRQKIGASYLLAWRELYPWISITAWPLFGFLAWRDGGLDMTSPLFLLITLFVSVSGPLQTLAAYRLAAPEIRAHKAWFWGAMVANLLLYTEAKNLVNRVAQLKQLRGEHQWVVTPRRSRGDDTASAEHPPSDRTTDRTSAETEEVAA</sequence>
<keyword evidence="2" id="KW-0328">Glycosyltransferase</keyword>
<dbReference type="Pfam" id="PF13641">
    <property type="entry name" value="Glyco_tranf_2_3"/>
    <property type="match status" value="1"/>
</dbReference>
<dbReference type="InterPro" id="IPR029044">
    <property type="entry name" value="Nucleotide-diphossugar_trans"/>
</dbReference>
<proteinExistence type="predicted"/>
<evidence type="ECO:0000313" key="10">
    <source>
        <dbReference type="Proteomes" id="UP001482520"/>
    </source>
</evidence>
<keyword evidence="3" id="KW-0808">Transferase</keyword>
<evidence type="ECO:0000256" key="7">
    <source>
        <dbReference type="SAM" id="MobiDB-lite"/>
    </source>
</evidence>
<feature type="compositionally biased region" description="Basic and acidic residues" evidence="7">
    <location>
        <begin position="1"/>
        <end position="15"/>
    </location>
</feature>
<feature type="region of interest" description="Disordered" evidence="7">
    <location>
        <begin position="631"/>
        <end position="663"/>
    </location>
</feature>
<evidence type="ECO:0000256" key="6">
    <source>
        <dbReference type="ARBA" id="ARBA00023136"/>
    </source>
</evidence>
<keyword evidence="10" id="KW-1185">Reference proteome</keyword>